<proteinExistence type="predicted"/>
<evidence type="ECO:0000313" key="2">
    <source>
        <dbReference type="Proteomes" id="UP000241960"/>
    </source>
</evidence>
<dbReference type="EMBL" id="PZFQ01000091">
    <property type="protein sequence ID" value="PTI73334.1"/>
    <property type="molecule type" value="Genomic_DNA"/>
</dbReference>
<comment type="caution">
    <text evidence="1">The sequence shown here is derived from an EMBL/GenBank/DDBJ whole genome shotgun (WGS) entry which is preliminary data.</text>
</comment>
<accession>A0A9Q6HLT6</accession>
<sequence>MKSHRFSEKESQEKFAQGNLISFVSGKYFILDKNAKIRSIRLNISNILENELIVEKLKLNSLHSGDWILIKSESDENLIVNEAKKIIGEHKYYHYLENVKLYKKALLEKSTQFKNLEAFKNDLLKNGINLKDVNTLKTWITLETIKPKVLFEILAYLNFSDVSKKNIFNAAKEINKNHILAGKLILQKLSENIKNINYNDFLNEMAENKEYILETEDKGTFFIEEIEFIVEKTNEFLKKDMNKLF</sequence>
<organism evidence="1 2">
    <name type="scientific">Staphylococcus succinus</name>
    <dbReference type="NCBI Taxonomy" id="61015"/>
    <lineage>
        <taxon>Bacteria</taxon>
        <taxon>Bacillati</taxon>
        <taxon>Bacillota</taxon>
        <taxon>Bacilli</taxon>
        <taxon>Bacillales</taxon>
        <taxon>Staphylococcaceae</taxon>
        <taxon>Staphylococcus</taxon>
    </lineage>
</organism>
<dbReference type="RefSeq" id="WP_107545448.1">
    <property type="nucleotide sequence ID" value="NZ_PZFQ01000091.1"/>
</dbReference>
<name>A0A9Q6HLT6_9STAP</name>
<protein>
    <submittedName>
        <fullName evidence="1">Uncharacterized protein</fullName>
    </submittedName>
</protein>
<dbReference type="AlphaFoldDB" id="A0A9Q6HLT6"/>
<gene>
    <name evidence="1" type="ORF">BU058_13290</name>
</gene>
<reference evidence="1 2" key="1">
    <citation type="journal article" date="2016" name="Front. Microbiol.">
        <title>Comprehensive Phylogenetic Analysis of Bovine Non-aureus Staphylococci Species Based on Whole-Genome Sequencing.</title>
        <authorList>
            <person name="Naushad S."/>
            <person name="Barkema H.W."/>
            <person name="Luby C."/>
            <person name="Condas L.A."/>
            <person name="Nobrega D.B."/>
            <person name="Carson D.A."/>
            <person name="De Buck J."/>
        </authorList>
    </citation>
    <scope>NUCLEOTIDE SEQUENCE [LARGE SCALE GENOMIC DNA]</scope>
    <source>
        <strain evidence="1 2">SNUC 1231</strain>
    </source>
</reference>
<evidence type="ECO:0000313" key="1">
    <source>
        <dbReference type="EMBL" id="PTI73334.1"/>
    </source>
</evidence>
<dbReference type="Proteomes" id="UP000241960">
    <property type="component" value="Unassembled WGS sequence"/>
</dbReference>